<dbReference type="InterPro" id="IPR050300">
    <property type="entry name" value="GDXG_lipolytic_enzyme"/>
</dbReference>
<keyword evidence="2 5" id="KW-0719">Serine esterase</keyword>
<comment type="function">
    <text evidence="5">Displays esterase activity towards short chain fatty esters (acyl chain length of up to 8 carbons). Able to hydrolyze triacetylglycerol (triacetin) and tributyrylglycerol (tributyrin), but not trioleylglycerol (triolein) or cholesterol oleate. Negatively regulates MalT activity by antagonizing maltotriose binding. Inhibits MelA galactosidase activity.</text>
</comment>
<dbReference type="InterPro" id="IPR029058">
    <property type="entry name" value="AB_hydrolase_fold"/>
</dbReference>
<dbReference type="EC" id="3.1.1.-" evidence="5"/>
<reference evidence="8" key="2">
    <citation type="submission" date="2019-08" db="EMBL/GenBank/DDBJ databases">
        <title>Investigation of anaerobic lignin degradation for improved lignocellulosic biofuels.</title>
        <authorList>
            <person name="Deangelis K.PhD."/>
        </authorList>
    </citation>
    <scope>NUCLEOTIDE SEQUENCE [LARGE SCALE GENOMIC DNA]</scope>
    <source>
        <strain evidence="8">128R</strain>
    </source>
</reference>
<gene>
    <name evidence="5" type="primary">aes</name>
    <name evidence="8" type="ORF">FHU10_1009</name>
</gene>
<evidence type="ECO:0000256" key="2">
    <source>
        <dbReference type="ARBA" id="ARBA00022487"/>
    </source>
</evidence>
<organism evidence="8">
    <name type="scientific">Serratia fonticola</name>
    <dbReference type="NCBI Taxonomy" id="47917"/>
    <lineage>
        <taxon>Bacteria</taxon>
        <taxon>Pseudomonadati</taxon>
        <taxon>Pseudomonadota</taxon>
        <taxon>Gammaproteobacteria</taxon>
        <taxon>Enterobacterales</taxon>
        <taxon>Yersiniaceae</taxon>
        <taxon>Serratia</taxon>
    </lineage>
</organism>
<keyword evidence="3 5" id="KW-0963">Cytoplasm</keyword>
<dbReference type="GO" id="GO:0052689">
    <property type="term" value="F:carboxylic ester hydrolase activity"/>
    <property type="evidence" value="ECO:0007669"/>
    <property type="project" value="UniProtKB-UniRule"/>
</dbReference>
<name>A0A542BK83_SERFO</name>
<dbReference type="AlphaFoldDB" id="A0A542BK83"/>
<dbReference type="PROSITE" id="PS01173">
    <property type="entry name" value="LIPASE_GDXG_HIS"/>
    <property type="match status" value="1"/>
</dbReference>
<dbReference type="Pfam" id="PF07859">
    <property type="entry name" value="Abhydrolase_3"/>
    <property type="match status" value="1"/>
</dbReference>
<dbReference type="ESTHER" id="serfo-a0a542bk83">
    <property type="family name" value="Acetyl_esterase"/>
</dbReference>
<sequence>MNPRNKVNVPGRISDEMRAVLQFQQQSVNNNPAATDYHSQRQCYIEERKYWNEQGPKMVRTLSQSVMTDYGEVGVRLYYPCERPASVLFYLHGGGFILGNLDTHDRIMRLLADYSGCTVIGVDYSLSPEAHFPQAIEETVAVCRFFKKHAEEYQLSMANIAFAGDSAGAMLALSTVLWMRDRDIHCGQVKSVLLYYGLYGLQDSASRRLYGGAWDGLTRQDLDNYQRAYLASPADSESPYYCLFNNDLTRNMPPCFIVAAQFDPLIDDSVALYQTLLEHRQPCHYHVYPGTLHAFLHYSRMMPSADLALRDGADFFRQQLRKG</sequence>
<proteinExistence type="inferred from homology"/>
<feature type="active site" evidence="5 6">
    <location>
        <position position="166"/>
    </location>
</feature>
<comment type="subunit">
    <text evidence="5">Homodimer. Interacts with MalT and MelA.</text>
</comment>
<comment type="caution">
    <text evidence="8">The sequence shown here is derived from an EMBL/GenBank/DDBJ whole genome shotgun (WGS) entry which is preliminary data.</text>
</comment>
<dbReference type="GO" id="GO:0005737">
    <property type="term" value="C:cytoplasm"/>
    <property type="evidence" value="ECO:0007669"/>
    <property type="project" value="UniProtKB-SubCell"/>
</dbReference>
<evidence type="ECO:0000313" key="8">
    <source>
        <dbReference type="EMBL" id="TVZ68557.1"/>
    </source>
</evidence>
<comment type="similarity">
    <text evidence="1 5">Belongs to the 'GDXG' lipolytic enzyme family.</text>
</comment>
<feature type="active site" evidence="5">
    <location>
        <position position="293"/>
    </location>
</feature>
<reference evidence="8" key="1">
    <citation type="submission" date="2019-06" db="EMBL/GenBank/DDBJ databases">
        <authorList>
            <person name="Deangelis K."/>
            <person name="Huntemann M."/>
            <person name="Clum A."/>
            <person name="Pillay M."/>
            <person name="Palaniappan K."/>
            <person name="Varghese N."/>
            <person name="Mikhailova N."/>
            <person name="Stamatis D."/>
            <person name="Reddy T."/>
            <person name="Daum C."/>
            <person name="Shapiro N."/>
            <person name="Ivanova N."/>
            <person name="Kyrpides N."/>
            <person name="Woyke T."/>
        </authorList>
    </citation>
    <scope>NUCLEOTIDE SEQUENCE [LARGE SCALE GENOMIC DNA]</scope>
    <source>
        <strain evidence="8">128R</strain>
    </source>
</reference>
<dbReference type="PANTHER" id="PTHR48081">
    <property type="entry name" value="AB HYDROLASE SUPERFAMILY PROTEIN C4A8.06C"/>
    <property type="match status" value="1"/>
</dbReference>
<evidence type="ECO:0000256" key="4">
    <source>
        <dbReference type="ARBA" id="ARBA00022801"/>
    </source>
</evidence>
<dbReference type="PANTHER" id="PTHR48081:SF8">
    <property type="entry name" value="ALPHA_BETA HYDROLASE FOLD-3 DOMAIN-CONTAINING PROTEIN-RELATED"/>
    <property type="match status" value="1"/>
</dbReference>
<evidence type="ECO:0000256" key="3">
    <source>
        <dbReference type="ARBA" id="ARBA00022490"/>
    </source>
</evidence>
<evidence type="ECO:0000256" key="5">
    <source>
        <dbReference type="HAMAP-Rule" id="MF_01958"/>
    </source>
</evidence>
<evidence type="ECO:0000256" key="6">
    <source>
        <dbReference type="PROSITE-ProRule" id="PRU10038"/>
    </source>
</evidence>
<dbReference type="Gene3D" id="3.40.50.1820">
    <property type="entry name" value="alpha/beta hydrolase"/>
    <property type="match status" value="1"/>
</dbReference>
<comment type="subcellular location">
    <subcellularLocation>
        <location evidence="5">Cytoplasm</location>
    </subcellularLocation>
</comment>
<dbReference type="EMBL" id="VISQ01000001">
    <property type="protein sequence ID" value="TVZ68557.1"/>
    <property type="molecule type" value="Genomic_DNA"/>
</dbReference>
<dbReference type="InterPro" id="IPR002168">
    <property type="entry name" value="Lipase_GDXG_HIS_AS"/>
</dbReference>
<dbReference type="NCBIfam" id="NF007547">
    <property type="entry name" value="PRK10162.1"/>
    <property type="match status" value="1"/>
</dbReference>
<feature type="active site" evidence="5">
    <location>
        <position position="263"/>
    </location>
</feature>
<feature type="domain" description="Alpha/beta hydrolase fold-3" evidence="7">
    <location>
        <begin position="88"/>
        <end position="296"/>
    </location>
</feature>
<dbReference type="HAMAP" id="MF_01958">
    <property type="entry name" value="Acetyl_esterase"/>
    <property type="match status" value="1"/>
</dbReference>
<dbReference type="InterPro" id="IPR023508">
    <property type="entry name" value="Acetyl_esterase"/>
</dbReference>
<dbReference type="SUPFAM" id="SSF53474">
    <property type="entry name" value="alpha/beta-Hydrolases"/>
    <property type="match status" value="1"/>
</dbReference>
<protein>
    <recommendedName>
        <fullName evidence="5">Acetyl esterase</fullName>
        <ecNumber evidence="5">3.1.1.-</ecNumber>
    </recommendedName>
</protein>
<dbReference type="PROSITE" id="PS01174">
    <property type="entry name" value="LIPASE_GDXG_SER"/>
    <property type="match status" value="1"/>
</dbReference>
<evidence type="ECO:0000256" key="1">
    <source>
        <dbReference type="ARBA" id="ARBA00010515"/>
    </source>
</evidence>
<keyword evidence="4 5" id="KW-0378">Hydrolase</keyword>
<evidence type="ECO:0000259" key="7">
    <source>
        <dbReference type="Pfam" id="PF07859"/>
    </source>
</evidence>
<accession>A0A542BK83</accession>
<dbReference type="InterPro" id="IPR013094">
    <property type="entry name" value="AB_hydrolase_3"/>
</dbReference>
<dbReference type="InterPro" id="IPR033140">
    <property type="entry name" value="Lipase_GDXG_put_SER_AS"/>
</dbReference>
<dbReference type="OrthoDB" id="9771666at2"/>